<dbReference type="InterPro" id="IPR036322">
    <property type="entry name" value="WD40_repeat_dom_sf"/>
</dbReference>
<dbReference type="PANTHER" id="PTHR46170">
    <property type="entry name" value="GATOR COMPLEX PROTEIN WDR59"/>
    <property type="match status" value="1"/>
</dbReference>
<evidence type="ECO:0000313" key="2">
    <source>
        <dbReference type="Proteomes" id="UP000015104"/>
    </source>
</evidence>
<dbReference type="Gene3D" id="3.10.20.90">
    <property type="entry name" value="Phosphatidylinositol 3-kinase Catalytic Subunit, Chain A, domain 1"/>
    <property type="match status" value="1"/>
</dbReference>
<dbReference type="HOGENOM" id="CLU_1429744_0_0_1"/>
<dbReference type="InterPro" id="IPR015943">
    <property type="entry name" value="WD40/YVTN_repeat-like_dom_sf"/>
</dbReference>
<dbReference type="GO" id="GO:0035859">
    <property type="term" value="C:Seh1-associated complex"/>
    <property type="evidence" value="ECO:0007669"/>
    <property type="project" value="TreeGrafter"/>
</dbReference>
<dbReference type="Proteomes" id="UP000015104">
    <property type="component" value="Unassembled WGS sequence"/>
</dbReference>
<accession>T1KPR7</accession>
<dbReference type="Gene3D" id="2.130.10.10">
    <property type="entry name" value="YVTN repeat-like/Quinoprotein amine dehydrogenase"/>
    <property type="match status" value="1"/>
</dbReference>
<dbReference type="EnsemblMetazoa" id="tetur17g01480.1">
    <property type="protein sequence ID" value="tetur17g01480.1"/>
    <property type="gene ID" value="tetur17g01480"/>
</dbReference>
<sequence length="190" mass="21753">MSCRSPIMLKDHRRVVTAFNWAPFDQNLLASCSMDTFVYKISNPVHYISTHDQRIHGLDWNPYNATQFAINLLHLAQGKSDSIQLLDNKVQYTPNSDNSERNTPDRGKIPLHEINNQAKSSESKDILINYKTNKYALWPNHHHNTLATSRMQIFIKNVVGETLTVNVDPSDSIQDSLEKLSQIDCSFEII</sequence>
<organism evidence="1 2">
    <name type="scientific">Tetranychus urticae</name>
    <name type="common">Two-spotted spider mite</name>
    <dbReference type="NCBI Taxonomy" id="32264"/>
    <lineage>
        <taxon>Eukaryota</taxon>
        <taxon>Metazoa</taxon>
        <taxon>Ecdysozoa</taxon>
        <taxon>Arthropoda</taxon>
        <taxon>Chelicerata</taxon>
        <taxon>Arachnida</taxon>
        <taxon>Acari</taxon>
        <taxon>Acariformes</taxon>
        <taxon>Trombidiformes</taxon>
        <taxon>Prostigmata</taxon>
        <taxon>Eleutherengona</taxon>
        <taxon>Raphignathae</taxon>
        <taxon>Tetranychoidea</taxon>
        <taxon>Tetranychidae</taxon>
        <taxon>Tetranychus</taxon>
    </lineage>
</organism>
<reference evidence="1" key="2">
    <citation type="submission" date="2015-06" db="UniProtKB">
        <authorList>
            <consortium name="EnsemblMetazoa"/>
        </authorList>
    </citation>
    <scope>IDENTIFICATION</scope>
</reference>
<dbReference type="EMBL" id="CAEY01000336">
    <property type="status" value="NOT_ANNOTATED_CDS"/>
    <property type="molecule type" value="Genomic_DNA"/>
</dbReference>
<dbReference type="InterPro" id="IPR049567">
    <property type="entry name" value="WDR59-like"/>
</dbReference>
<dbReference type="GO" id="GO:0034198">
    <property type="term" value="P:cellular response to amino acid starvation"/>
    <property type="evidence" value="ECO:0007669"/>
    <property type="project" value="TreeGrafter"/>
</dbReference>
<dbReference type="GO" id="GO:0035591">
    <property type="term" value="F:signaling adaptor activity"/>
    <property type="evidence" value="ECO:0007669"/>
    <property type="project" value="TreeGrafter"/>
</dbReference>
<proteinExistence type="predicted"/>
<dbReference type="PANTHER" id="PTHR46170:SF1">
    <property type="entry name" value="GATOR COMPLEX PROTEIN WDR59"/>
    <property type="match status" value="1"/>
</dbReference>
<reference evidence="2" key="1">
    <citation type="submission" date="2011-08" db="EMBL/GenBank/DDBJ databases">
        <authorList>
            <person name="Rombauts S."/>
        </authorList>
    </citation>
    <scope>NUCLEOTIDE SEQUENCE</scope>
    <source>
        <strain evidence="2">London</strain>
    </source>
</reference>
<protein>
    <submittedName>
        <fullName evidence="1">Uncharacterized protein</fullName>
    </submittedName>
</protein>
<dbReference type="GO" id="GO:0005774">
    <property type="term" value="C:vacuolar membrane"/>
    <property type="evidence" value="ECO:0007669"/>
    <property type="project" value="TreeGrafter"/>
</dbReference>
<keyword evidence="2" id="KW-1185">Reference proteome</keyword>
<evidence type="ECO:0000313" key="1">
    <source>
        <dbReference type="EnsemblMetazoa" id="tetur17g01480.1"/>
    </source>
</evidence>
<name>T1KPR7_TETUR</name>
<dbReference type="AlphaFoldDB" id="T1KPR7"/>
<dbReference type="SUPFAM" id="SSF50978">
    <property type="entry name" value="WD40 repeat-like"/>
    <property type="match status" value="1"/>
</dbReference>
<dbReference type="GO" id="GO:1904263">
    <property type="term" value="P:positive regulation of TORC1 signaling"/>
    <property type="evidence" value="ECO:0007669"/>
    <property type="project" value="TreeGrafter"/>
</dbReference>